<dbReference type="PANTHER" id="PTHR45436:SF5">
    <property type="entry name" value="SENSOR HISTIDINE KINASE TRCS"/>
    <property type="match status" value="1"/>
</dbReference>
<feature type="compositionally biased region" description="Basic residues" evidence="6">
    <location>
        <begin position="1"/>
        <end position="15"/>
    </location>
</feature>
<keyword evidence="5" id="KW-0418">Kinase</keyword>
<proteinExistence type="predicted"/>
<keyword evidence="4" id="KW-0808">Transferase</keyword>
<dbReference type="SMART" id="SM00387">
    <property type="entry name" value="HATPase_c"/>
    <property type="match status" value="1"/>
</dbReference>
<sequence length="966" mass="104430">MRRGGAQRNHARPRVNPRATSTTRTGRAHRCSRKLPGLLSRSNTFRHLRNRSPTKSCGDSPGQEVADSGALRARHGDQFVNARSWRKISDWRNWRLPVKLAAVLLVPVSVAVGAGVLQIAGYVDRSNSYVQMQQLVRLRADIAPLISSVQQERTLAAQSSTSGSGVAAFQNQISSTDNAAATVRRRVDRTAGLSDVANSRYRELTDQLSALKALREQTSSGTADATAATAGYTGVVKSLLDFEQALISQFGDEAISGTAIALHNMVISQEQVSQQQAIVLAGIGRGKLLGTEVRTLEQSDIRLQDRVNDFQAIATPAQRRSYEQTVTGADVATRTKLVEKALTQPEQQPANRTGTNGRQAPATDPTLGIAVEEWNKTSGTTSRLMEQVGRQLQDELAGTAARLQDETSDKAGAAAVVLLAMLILAVALGFVIGRYLLRSLEELRRSALDVAHHHLPQVVAAIRADRKPDTEIEPVPVHTVEEFGQLARAFDAVHEQAIRSAVEQASLRGGMRNIFVNLSRRSQGLVERQLKLMEELERHEENPEQLANLFKLDHLATRMRRNNENLMVLSGTDVARRFTQPVPLADVLRAAASEIEHYQRVVVKSTPSVEIVGYAASDLVRLVAELLDNATAFSAPTTQVVIGARADRDGGMLVEVADQGIGMGPAELTEANERLSSEAEDEVPVSRQMGLFVVGRLGKRHNVTVRLRAAGEGREGLRAFVLVPAELVRKNVEEEQAPSTPRHAALPQPKPPLPEQSRHADPAHRPAETSRLPETPRLPEPPRVPEQPRVVVKTPNLAPRPPRAEQAESDVSNGNGGWSSFRGATIDEPVTSNGNGPVETAAEETNSSWFGSFEAQNGSVPQPSSTPSPASSPSVTGSWFGKTGTASVFDEPPGDAEDAGETGAGLPKRAPRKNLLPNLAERPESQGTLSQKRDPERARGFLSSYQTGLRQAPLGGNGNGQRNGQE</sequence>
<evidence type="ECO:0000256" key="6">
    <source>
        <dbReference type="SAM" id="MobiDB-lite"/>
    </source>
</evidence>
<dbReference type="EMBL" id="VOBR01000007">
    <property type="protein sequence ID" value="TWP52005.1"/>
    <property type="molecule type" value="Genomic_DNA"/>
</dbReference>
<feature type="compositionally biased region" description="Low complexity" evidence="6">
    <location>
        <begin position="858"/>
        <end position="878"/>
    </location>
</feature>
<accession>A0A563EWC2</accession>
<evidence type="ECO:0000256" key="1">
    <source>
        <dbReference type="ARBA" id="ARBA00000085"/>
    </source>
</evidence>
<dbReference type="Gene3D" id="6.10.340.10">
    <property type="match status" value="1"/>
</dbReference>
<feature type="region of interest" description="Disordered" evidence="6">
    <location>
        <begin position="732"/>
        <end position="966"/>
    </location>
</feature>
<comment type="catalytic activity">
    <reaction evidence="1">
        <text>ATP + protein L-histidine = ADP + protein N-phospho-L-histidine.</text>
        <dbReference type="EC" id="2.7.13.3"/>
    </reaction>
</comment>
<feature type="compositionally biased region" description="Basic and acidic residues" evidence="6">
    <location>
        <begin position="756"/>
        <end position="768"/>
    </location>
</feature>
<dbReference type="EC" id="2.7.13.3" evidence="2"/>
<evidence type="ECO:0000256" key="2">
    <source>
        <dbReference type="ARBA" id="ARBA00012438"/>
    </source>
</evidence>
<dbReference type="InterPro" id="IPR036890">
    <property type="entry name" value="HATPase_C_sf"/>
</dbReference>
<feature type="compositionally biased region" description="Pro residues" evidence="6">
    <location>
        <begin position="776"/>
        <end position="785"/>
    </location>
</feature>
<evidence type="ECO:0000256" key="5">
    <source>
        <dbReference type="ARBA" id="ARBA00022777"/>
    </source>
</evidence>
<gene>
    <name evidence="9" type="ORF">FKR81_13960</name>
</gene>
<keyword evidence="7" id="KW-1133">Transmembrane helix</keyword>
<evidence type="ECO:0000313" key="10">
    <source>
        <dbReference type="Proteomes" id="UP000316639"/>
    </source>
</evidence>
<feature type="transmembrane region" description="Helical" evidence="7">
    <location>
        <begin position="412"/>
        <end position="437"/>
    </location>
</feature>
<comment type="caution">
    <text evidence="9">The sequence shown here is derived from an EMBL/GenBank/DDBJ whole genome shotgun (WGS) entry which is preliminary data.</text>
</comment>
<dbReference type="GO" id="GO:0005886">
    <property type="term" value="C:plasma membrane"/>
    <property type="evidence" value="ECO:0007669"/>
    <property type="project" value="TreeGrafter"/>
</dbReference>
<evidence type="ECO:0000256" key="4">
    <source>
        <dbReference type="ARBA" id="ARBA00022679"/>
    </source>
</evidence>
<feature type="domain" description="Histidine kinase/HSP90-like ATPase" evidence="8">
    <location>
        <begin position="614"/>
        <end position="727"/>
    </location>
</feature>
<dbReference type="GO" id="GO:0004673">
    <property type="term" value="F:protein histidine kinase activity"/>
    <property type="evidence" value="ECO:0007669"/>
    <property type="project" value="UniProtKB-EC"/>
</dbReference>
<dbReference type="Proteomes" id="UP000316639">
    <property type="component" value="Unassembled WGS sequence"/>
</dbReference>
<keyword evidence="7" id="KW-0472">Membrane</keyword>
<protein>
    <recommendedName>
        <fullName evidence="2">histidine kinase</fullName>
        <ecNumber evidence="2">2.7.13.3</ecNumber>
    </recommendedName>
</protein>
<keyword evidence="3" id="KW-0597">Phosphoprotein</keyword>
<dbReference type="Gene3D" id="3.30.565.10">
    <property type="entry name" value="Histidine kinase-like ATPase, C-terminal domain"/>
    <property type="match status" value="1"/>
</dbReference>
<dbReference type="Pfam" id="PF08376">
    <property type="entry name" value="NIT"/>
    <property type="match status" value="1"/>
</dbReference>
<feature type="compositionally biased region" description="Polar residues" evidence="6">
    <location>
        <begin position="344"/>
        <end position="358"/>
    </location>
</feature>
<evidence type="ECO:0000313" key="9">
    <source>
        <dbReference type="EMBL" id="TWP52005.1"/>
    </source>
</evidence>
<dbReference type="InterPro" id="IPR003594">
    <property type="entry name" value="HATPase_dom"/>
</dbReference>
<dbReference type="SUPFAM" id="SSF55874">
    <property type="entry name" value="ATPase domain of HSP90 chaperone/DNA topoisomerase II/histidine kinase"/>
    <property type="match status" value="1"/>
</dbReference>
<feature type="transmembrane region" description="Helical" evidence="7">
    <location>
        <begin position="100"/>
        <end position="123"/>
    </location>
</feature>
<dbReference type="AlphaFoldDB" id="A0A563EWC2"/>
<evidence type="ECO:0000256" key="3">
    <source>
        <dbReference type="ARBA" id="ARBA00022553"/>
    </source>
</evidence>
<dbReference type="PANTHER" id="PTHR45436">
    <property type="entry name" value="SENSOR HISTIDINE KINASE YKOH"/>
    <property type="match status" value="1"/>
</dbReference>
<feature type="compositionally biased region" description="Polar residues" evidence="6">
    <location>
        <begin position="843"/>
        <end position="857"/>
    </location>
</feature>
<feature type="region of interest" description="Disordered" evidence="6">
    <location>
        <begin position="1"/>
        <end position="30"/>
    </location>
</feature>
<organism evidence="9 10">
    <name type="scientific">Lentzea tibetensis</name>
    <dbReference type="NCBI Taxonomy" id="2591470"/>
    <lineage>
        <taxon>Bacteria</taxon>
        <taxon>Bacillati</taxon>
        <taxon>Actinomycetota</taxon>
        <taxon>Actinomycetes</taxon>
        <taxon>Pseudonocardiales</taxon>
        <taxon>Pseudonocardiaceae</taxon>
        <taxon>Lentzea</taxon>
    </lineage>
</organism>
<reference evidence="9 10" key="1">
    <citation type="submission" date="2019-07" db="EMBL/GenBank/DDBJ databases">
        <title>Lentzea xizangensis sp. nov., isolated from Qinghai-Tibetan Plateau Soils.</title>
        <authorList>
            <person name="Huang J."/>
        </authorList>
    </citation>
    <scope>NUCLEOTIDE SEQUENCE [LARGE SCALE GENOMIC DNA]</scope>
    <source>
        <strain evidence="9 10">FXJ1.1311</strain>
    </source>
</reference>
<evidence type="ECO:0000259" key="8">
    <source>
        <dbReference type="SMART" id="SM00387"/>
    </source>
</evidence>
<name>A0A563EWC2_9PSEU</name>
<feature type="compositionally biased region" description="Gly residues" evidence="6">
    <location>
        <begin position="955"/>
        <end position="966"/>
    </location>
</feature>
<evidence type="ECO:0000256" key="7">
    <source>
        <dbReference type="SAM" id="Phobius"/>
    </source>
</evidence>
<feature type="region of interest" description="Disordered" evidence="6">
    <location>
        <begin position="342"/>
        <end position="363"/>
    </location>
</feature>
<keyword evidence="10" id="KW-1185">Reference proteome</keyword>
<keyword evidence="7" id="KW-0812">Transmembrane</keyword>
<dbReference type="InterPro" id="IPR050428">
    <property type="entry name" value="TCS_sensor_his_kinase"/>
</dbReference>
<dbReference type="Pfam" id="PF02518">
    <property type="entry name" value="HATPase_c"/>
    <property type="match status" value="1"/>
</dbReference>
<dbReference type="GO" id="GO:0000160">
    <property type="term" value="P:phosphorelay signal transduction system"/>
    <property type="evidence" value="ECO:0007669"/>
    <property type="project" value="TreeGrafter"/>
</dbReference>
<dbReference type="OrthoDB" id="3502710at2"/>
<dbReference type="InterPro" id="IPR013587">
    <property type="entry name" value="Nitrate/nitrite_sensing"/>
</dbReference>